<dbReference type="Pfam" id="PF12520">
    <property type="entry name" value="DUF3723"/>
    <property type="match status" value="2"/>
</dbReference>
<organism evidence="2 3">
    <name type="scientific">Exophiala bonariae</name>
    <dbReference type="NCBI Taxonomy" id="1690606"/>
    <lineage>
        <taxon>Eukaryota</taxon>
        <taxon>Fungi</taxon>
        <taxon>Dikarya</taxon>
        <taxon>Ascomycota</taxon>
        <taxon>Pezizomycotina</taxon>
        <taxon>Eurotiomycetes</taxon>
        <taxon>Chaetothyriomycetidae</taxon>
        <taxon>Chaetothyriales</taxon>
        <taxon>Herpotrichiellaceae</taxon>
        <taxon>Exophiala</taxon>
    </lineage>
</organism>
<evidence type="ECO:0000313" key="3">
    <source>
        <dbReference type="Proteomes" id="UP001358417"/>
    </source>
</evidence>
<accession>A0AAV9MT60</accession>
<dbReference type="GeneID" id="89978738"/>
<sequence>MRQRRGRLEGVKLEEQRRTRFRGAARISLDLLQFPMDESSKIDLSNVERLKEAYRHEGCLPEPIRNHILALIDQSDLDAALDLSGVSAAALMMPRSVDYPELRLRTGTRLRCLHGKHRIQAGREFLSRRDKWWVVDLYLSDLSSDVQRSLIEEYSNEKIPSDGEIYRNIRQYHFQRNFTFESRWWARLRGCRTRNLKSLLKHAELTAAFDAMLDVPGLWKGMQLTTIHKVLTLKSDDEVLHYLEHVRRFWCDLVDNDVSVMKQIDDGTVQALELKAPGVSTGDADEIRHQIDAGKIFSACSEEVRREVLRRLSQYNSLIPSLYTFFRNFPYWEACVESVRHLTTLSRRDTLLTAFEGHFTGVNQRDGQIVIQVNESNFAATPGSSDDQVELGYRQILAFAMRNFVNIPREPVDDVVTVRPRVKADKAILGQFAELAIRLGFESPEIHRLHGYLNNMGQQVLSAPTRPPLVTSGPGETLKRRCGLPVWETFQEDRDFLFLHFLHDDHIEQGEGITSFFVLRATYFAFLGQPEKKTALRPGALVALSSTQYGNSRMQDASEDASEGESEQLEQERQERQEQERLQLLREERQAQQRKEREERQAREDQERREQERREQERREQERREQERREQDRQGKGQQEREQEQRERLPRQGRDMVYIHFKIRENLIWRNVQSLWVDRSDPTELIRIAKKNMRKGLRLLDTNMQLLAPEDCFEAVTMDGTNTIILLPQRDLEVDDQLLDSANVLAYTTIVESEQSKRNKKG</sequence>
<dbReference type="Proteomes" id="UP001358417">
    <property type="component" value="Unassembled WGS sequence"/>
</dbReference>
<feature type="region of interest" description="Disordered" evidence="1">
    <location>
        <begin position="550"/>
        <end position="649"/>
    </location>
</feature>
<comment type="caution">
    <text evidence="2">The sequence shown here is derived from an EMBL/GenBank/DDBJ whole genome shotgun (WGS) entry which is preliminary data.</text>
</comment>
<reference evidence="2 3" key="1">
    <citation type="submission" date="2023-08" db="EMBL/GenBank/DDBJ databases">
        <title>Black Yeasts Isolated from many extreme environments.</title>
        <authorList>
            <person name="Coleine C."/>
            <person name="Stajich J.E."/>
            <person name="Selbmann L."/>
        </authorList>
    </citation>
    <scope>NUCLEOTIDE SEQUENCE [LARGE SCALE GENOMIC DNA]</scope>
    <source>
        <strain evidence="2 3">CCFEE 5792</strain>
    </source>
</reference>
<gene>
    <name evidence="2" type="ORF">LTR84_010581</name>
</gene>
<feature type="compositionally biased region" description="Acidic residues" evidence="1">
    <location>
        <begin position="557"/>
        <end position="569"/>
    </location>
</feature>
<keyword evidence="3" id="KW-1185">Reference proteome</keyword>
<dbReference type="InterPro" id="IPR022198">
    <property type="entry name" value="DUF3723"/>
</dbReference>
<protein>
    <submittedName>
        <fullName evidence="2">Uncharacterized protein</fullName>
    </submittedName>
</protein>
<dbReference type="RefSeq" id="XP_064700343.1">
    <property type="nucleotide sequence ID" value="XM_064854117.1"/>
</dbReference>
<dbReference type="AlphaFoldDB" id="A0AAV9MT60"/>
<proteinExistence type="predicted"/>
<evidence type="ECO:0000256" key="1">
    <source>
        <dbReference type="SAM" id="MobiDB-lite"/>
    </source>
</evidence>
<name>A0AAV9MT60_9EURO</name>
<dbReference type="EMBL" id="JAVRRD010000045">
    <property type="protein sequence ID" value="KAK5044689.1"/>
    <property type="molecule type" value="Genomic_DNA"/>
</dbReference>
<evidence type="ECO:0000313" key="2">
    <source>
        <dbReference type="EMBL" id="KAK5044689.1"/>
    </source>
</evidence>
<feature type="compositionally biased region" description="Basic and acidic residues" evidence="1">
    <location>
        <begin position="570"/>
        <end position="649"/>
    </location>
</feature>